<evidence type="ECO:0000256" key="3">
    <source>
        <dbReference type="ARBA" id="ARBA00022475"/>
    </source>
</evidence>
<evidence type="ECO:0000256" key="4">
    <source>
        <dbReference type="ARBA" id="ARBA00022692"/>
    </source>
</evidence>
<dbReference type="KEGG" id="nkf:Nkreftii_003009"/>
<dbReference type="GO" id="GO:0005886">
    <property type="term" value="C:plasma membrane"/>
    <property type="evidence" value="ECO:0007669"/>
    <property type="project" value="UniProtKB-SubCell"/>
</dbReference>
<comment type="similarity">
    <text evidence="7">Belongs to the binding-protein-dependent transport system permease family.</text>
</comment>
<dbReference type="CDD" id="cd06261">
    <property type="entry name" value="TM_PBP2"/>
    <property type="match status" value="1"/>
</dbReference>
<dbReference type="PROSITE" id="PS50928">
    <property type="entry name" value="ABC_TM1"/>
    <property type="match status" value="1"/>
</dbReference>
<evidence type="ECO:0000313" key="9">
    <source>
        <dbReference type="EMBL" id="QPD05235.1"/>
    </source>
</evidence>
<dbReference type="Gene3D" id="1.10.3720.10">
    <property type="entry name" value="MetI-like"/>
    <property type="match status" value="1"/>
</dbReference>
<feature type="transmembrane region" description="Helical" evidence="7">
    <location>
        <begin position="86"/>
        <end position="108"/>
    </location>
</feature>
<keyword evidence="3" id="KW-1003">Cell membrane</keyword>
<dbReference type="PANTHER" id="PTHR43005:SF2">
    <property type="entry name" value="INTEGRAL MEMBRANE SUGAR TRANSPORT PROTEIN"/>
    <property type="match status" value="1"/>
</dbReference>
<dbReference type="Pfam" id="PF00528">
    <property type="entry name" value="BPD_transp_1"/>
    <property type="match status" value="1"/>
</dbReference>
<gene>
    <name evidence="9" type="ORF">Nkreftii_003009</name>
</gene>
<comment type="subcellular location">
    <subcellularLocation>
        <location evidence="1 7">Cell membrane</location>
        <topology evidence="1 7">Multi-pass membrane protein</topology>
    </subcellularLocation>
</comment>
<dbReference type="AlphaFoldDB" id="A0A7S8J0R5"/>
<evidence type="ECO:0000256" key="6">
    <source>
        <dbReference type="ARBA" id="ARBA00023136"/>
    </source>
</evidence>
<keyword evidence="4 7" id="KW-0812">Transmembrane</keyword>
<evidence type="ECO:0000256" key="2">
    <source>
        <dbReference type="ARBA" id="ARBA00022448"/>
    </source>
</evidence>
<keyword evidence="5 7" id="KW-1133">Transmembrane helix</keyword>
<feature type="transmembrane region" description="Helical" evidence="7">
    <location>
        <begin position="279"/>
        <end position="303"/>
    </location>
</feature>
<evidence type="ECO:0000259" key="8">
    <source>
        <dbReference type="PROSITE" id="PS50928"/>
    </source>
</evidence>
<evidence type="ECO:0000256" key="5">
    <source>
        <dbReference type="ARBA" id="ARBA00022989"/>
    </source>
</evidence>
<dbReference type="SUPFAM" id="SSF161098">
    <property type="entry name" value="MetI-like"/>
    <property type="match status" value="1"/>
</dbReference>
<dbReference type="EMBL" id="CP047423">
    <property type="protein sequence ID" value="QPD05235.1"/>
    <property type="molecule type" value="Genomic_DNA"/>
</dbReference>
<dbReference type="InterPro" id="IPR000515">
    <property type="entry name" value="MetI-like"/>
</dbReference>
<dbReference type="PANTHER" id="PTHR43005">
    <property type="entry name" value="BLR7065 PROTEIN"/>
    <property type="match status" value="1"/>
</dbReference>
<reference evidence="9 10" key="1">
    <citation type="journal article" date="2020" name="ISME J.">
        <title>Enrichment and physiological characterization of a novel comammox Nitrospira indicates ammonium inhibition of complete nitrification.</title>
        <authorList>
            <person name="Sakoula D."/>
            <person name="Koch H."/>
            <person name="Frank J."/>
            <person name="Jetten M.S.M."/>
            <person name="van Kessel M.A.H.J."/>
            <person name="Lucker S."/>
        </authorList>
    </citation>
    <scope>NUCLEOTIDE SEQUENCE [LARGE SCALE GENOMIC DNA]</scope>
    <source>
        <strain evidence="9">Comreactor17</strain>
    </source>
</reference>
<sequence length="312" mass="34388">MIDRSFAEIKKRSGMIHLSERAWGYLFASPAFLLVGLIALAPIAAALWLSLRQQLPIFGIDEFVGVRNYLQLWGDDRFWAACRTTLYFTVLSVSAELLLGFGFALLLNRLSDGGGGGLRWAHVMIILPWAIPTVVSAQIWAWLYQPDFGLLNYLLSAAGMTGGRIDWLADPDWAIHAAVVMDVWKTTPFAALLLLAGLKTVPQELYAAARADGAGTWEQFRRITLPLLMPVVVIVLVFRTMDAVRVFDAVFVLTGGGPGNSTETLSIYAYKTLFQTLQFGYGSALATAMFVLAAVLSLLYLLLLRRHVQESA</sequence>
<dbReference type="GO" id="GO:0055085">
    <property type="term" value="P:transmembrane transport"/>
    <property type="evidence" value="ECO:0007669"/>
    <property type="project" value="InterPro"/>
</dbReference>
<feature type="domain" description="ABC transmembrane type-1" evidence="8">
    <location>
        <begin position="82"/>
        <end position="302"/>
    </location>
</feature>
<protein>
    <submittedName>
        <fullName evidence="9">Trehalose/maltose transport system permease protein MalF</fullName>
    </submittedName>
</protein>
<organism evidence="9 10">
    <name type="scientific">Candidatus Nitrospira kreftii</name>
    <dbReference type="NCBI Taxonomy" id="2652173"/>
    <lineage>
        <taxon>Bacteria</taxon>
        <taxon>Pseudomonadati</taxon>
        <taxon>Nitrospirota</taxon>
        <taxon>Nitrospiria</taxon>
        <taxon>Nitrospirales</taxon>
        <taxon>Nitrospiraceae</taxon>
        <taxon>Nitrospira</taxon>
    </lineage>
</organism>
<keyword evidence="2 7" id="KW-0813">Transport</keyword>
<evidence type="ECO:0000256" key="7">
    <source>
        <dbReference type="RuleBase" id="RU363032"/>
    </source>
</evidence>
<accession>A0A7S8J0R5</accession>
<feature type="transmembrane region" description="Helical" evidence="7">
    <location>
        <begin position="219"/>
        <end position="238"/>
    </location>
</feature>
<name>A0A7S8J0R5_9BACT</name>
<evidence type="ECO:0000313" key="10">
    <source>
        <dbReference type="Proteomes" id="UP000593737"/>
    </source>
</evidence>
<dbReference type="InterPro" id="IPR035906">
    <property type="entry name" value="MetI-like_sf"/>
</dbReference>
<keyword evidence="6 7" id="KW-0472">Membrane</keyword>
<feature type="transmembrane region" description="Helical" evidence="7">
    <location>
        <begin position="21"/>
        <end position="49"/>
    </location>
</feature>
<dbReference type="Proteomes" id="UP000593737">
    <property type="component" value="Chromosome"/>
</dbReference>
<feature type="transmembrane region" description="Helical" evidence="7">
    <location>
        <begin position="120"/>
        <end position="143"/>
    </location>
</feature>
<feature type="transmembrane region" description="Helical" evidence="7">
    <location>
        <begin position="173"/>
        <end position="198"/>
    </location>
</feature>
<proteinExistence type="inferred from homology"/>
<evidence type="ECO:0000256" key="1">
    <source>
        <dbReference type="ARBA" id="ARBA00004651"/>
    </source>
</evidence>